<keyword evidence="3 9" id="KW-0645">Protease</keyword>
<proteinExistence type="inferred from homology"/>
<dbReference type="GO" id="GO:0004190">
    <property type="term" value="F:aspartic-type endopeptidase activity"/>
    <property type="evidence" value="ECO:0007669"/>
    <property type="project" value="UniProtKB-UniRule"/>
</dbReference>
<evidence type="ECO:0000256" key="11">
    <source>
        <dbReference type="RuleBase" id="RU004181"/>
    </source>
</evidence>
<evidence type="ECO:0000256" key="8">
    <source>
        <dbReference type="ARBA" id="ARBA00023136"/>
    </source>
</evidence>
<dbReference type="AlphaFoldDB" id="A0A2K9EIN5"/>
<comment type="function">
    <text evidence="9 10">This protein specifically catalyzes the removal of signal peptides from prolipoproteins.</text>
</comment>
<keyword evidence="8 9" id="KW-0472">Membrane</keyword>
<dbReference type="NCBIfam" id="TIGR00077">
    <property type="entry name" value="lspA"/>
    <property type="match status" value="1"/>
</dbReference>
<accession>A0A2K9EIN5</accession>
<reference evidence="12 13" key="1">
    <citation type="submission" date="2017-12" db="EMBL/GenBank/DDBJ databases">
        <title>Complete genome sequence of Herbivorax saccincola GGR1, a novel Cellulosome-producing hydrolytic bacterium in a thermophilic biogas plant, established by Illumina and Nanopore MinION sequencing.</title>
        <authorList>
            <person name="Pechtl A."/>
            <person name="Ruckert C."/>
            <person name="Koeck D.E."/>
            <person name="Maus I."/>
            <person name="Winkler A."/>
            <person name="Kalinowski J."/>
            <person name="Puhler A."/>
            <person name="Schwarz W.W."/>
            <person name="Zverlov V.V."/>
            <person name="Schluter A."/>
            <person name="Liebl W."/>
        </authorList>
    </citation>
    <scope>NUCLEOTIDE SEQUENCE [LARGE SCALE GENOMIC DNA]</scope>
    <source>
        <strain evidence="13">SR1</strain>
    </source>
</reference>
<keyword evidence="7 9" id="KW-1133">Transmembrane helix</keyword>
<dbReference type="UniPathway" id="UPA00665"/>
<keyword evidence="13" id="KW-1185">Reference proteome</keyword>
<keyword evidence="4 9" id="KW-0812">Transmembrane</keyword>
<gene>
    <name evidence="9 12" type="primary">lspA</name>
    <name evidence="12" type="ORF">HVS_09505</name>
</gene>
<dbReference type="Proteomes" id="UP000233534">
    <property type="component" value="Chromosome"/>
</dbReference>
<comment type="caution">
    <text evidence="9">Lacks conserved residue(s) required for the propagation of feature annotation.</text>
</comment>
<evidence type="ECO:0000256" key="1">
    <source>
        <dbReference type="ARBA" id="ARBA00006139"/>
    </source>
</evidence>
<dbReference type="PRINTS" id="PR00781">
    <property type="entry name" value="LIPOSIGPTASE"/>
</dbReference>
<dbReference type="RefSeq" id="WP_101301585.1">
    <property type="nucleotide sequence ID" value="NZ_CP025197.1"/>
</dbReference>
<keyword evidence="2 9" id="KW-1003">Cell membrane</keyword>
<dbReference type="GO" id="GO:0005886">
    <property type="term" value="C:plasma membrane"/>
    <property type="evidence" value="ECO:0007669"/>
    <property type="project" value="UniProtKB-SubCell"/>
</dbReference>
<comment type="subcellular location">
    <subcellularLocation>
        <location evidence="9">Cell membrane</location>
        <topology evidence="9">Multi-pass membrane protein</topology>
    </subcellularLocation>
</comment>
<dbReference type="GO" id="GO:0006508">
    <property type="term" value="P:proteolysis"/>
    <property type="evidence" value="ECO:0007669"/>
    <property type="project" value="UniProtKB-KW"/>
</dbReference>
<dbReference type="KEGG" id="hsc:HVS_09505"/>
<dbReference type="PANTHER" id="PTHR33695">
    <property type="entry name" value="LIPOPROTEIN SIGNAL PEPTIDASE"/>
    <property type="match status" value="1"/>
</dbReference>
<evidence type="ECO:0000256" key="5">
    <source>
        <dbReference type="ARBA" id="ARBA00022750"/>
    </source>
</evidence>
<feature type="transmembrane region" description="Helical" evidence="9">
    <location>
        <begin position="47"/>
        <end position="75"/>
    </location>
</feature>
<feature type="active site" evidence="9">
    <location>
        <position position="110"/>
    </location>
</feature>
<keyword evidence="5 9" id="KW-0064">Aspartyl protease</keyword>
<dbReference type="HAMAP" id="MF_00161">
    <property type="entry name" value="LspA"/>
    <property type="match status" value="1"/>
</dbReference>
<dbReference type="PROSITE" id="PS00855">
    <property type="entry name" value="SPASE_II"/>
    <property type="match status" value="1"/>
</dbReference>
<keyword evidence="6 9" id="KW-0378">Hydrolase</keyword>
<comment type="similarity">
    <text evidence="1 9 11">Belongs to the peptidase A8 family.</text>
</comment>
<evidence type="ECO:0000256" key="9">
    <source>
        <dbReference type="HAMAP-Rule" id="MF_00161"/>
    </source>
</evidence>
<organism evidence="12 13">
    <name type="scientific">Acetivibrio saccincola</name>
    <dbReference type="NCBI Taxonomy" id="1677857"/>
    <lineage>
        <taxon>Bacteria</taxon>
        <taxon>Bacillati</taxon>
        <taxon>Bacillota</taxon>
        <taxon>Clostridia</taxon>
        <taxon>Eubacteriales</taxon>
        <taxon>Oscillospiraceae</taxon>
        <taxon>Acetivibrio</taxon>
    </lineage>
</organism>
<comment type="pathway">
    <text evidence="9">Protein modification; lipoprotein biosynthesis (signal peptide cleavage).</text>
</comment>
<keyword evidence="12" id="KW-0449">Lipoprotein</keyword>
<evidence type="ECO:0000313" key="13">
    <source>
        <dbReference type="Proteomes" id="UP000233534"/>
    </source>
</evidence>
<dbReference type="Pfam" id="PF01252">
    <property type="entry name" value="Peptidase_A8"/>
    <property type="match status" value="1"/>
</dbReference>
<feature type="transmembrane region" description="Helical" evidence="9">
    <location>
        <begin position="82"/>
        <end position="99"/>
    </location>
</feature>
<feature type="active site" evidence="9">
    <location>
        <position position="128"/>
    </location>
</feature>
<dbReference type="EC" id="3.4.23.36" evidence="9"/>
<evidence type="ECO:0000256" key="7">
    <source>
        <dbReference type="ARBA" id="ARBA00022989"/>
    </source>
</evidence>
<comment type="catalytic activity">
    <reaction evidence="9 10">
        <text>Release of signal peptides from bacterial membrane prolipoproteins. Hydrolyzes -Xaa-Yaa-Zaa-|-(S,diacylglyceryl)Cys-, in which Xaa is hydrophobic (preferably Leu), and Yaa (Ala or Ser) and Zaa (Gly or Ala) have small, neutral side chains.</text>
        <dbReference type="EC" id="3.4.23.36"/>
    </reaction>
</comment>
<dbReference type="PANTHER" id="PTHR33695:SF1">
    <property type="entry name" value="LIPOPROTEIN SIGNAL PEPTIDASE"/>
    <property type="match status" value="1"/>
</dbReference>
<evidence type="ECO:0000313" key="12">
    <source>
        <dbReference type="EMBL" id="AUG57803.1"/>
    </source>
</evidence>
<dbReference type="InterPro" id="IPR001872">
    <property type="entry name" value="Peptidase_A8"/>
</dbReference>
<evidence type="ECO:0000256" key="2">
    <source>
        <dbReference type="ARBA" id="ARBA00022475"/>
    </source>
</evidence>
<protein>
    <recommendedName>
        <fullName evidence="9">Lipoprotein signal peptidase</fullName>
        <ecNumber evidence="9">3.4.23.36</ecNumber>
    </recommendedName>
    <alternativeName>
        <fullName evidence="9">Prolipoprotein signal peptidase</fullName>
    </alternativeName>
    <alternativeName>
        <fullName evidence="9">Signal peptidase II</fullName>
        <shortName evidence="9">SPase II</shortName>
    </alternativeName>
</protein>
<evidence type="ECO:0000256" key="3">
    <source>
        <dbReference type="ARBA" id="ARBA00022670"/>
    </source>
</evidence>
<feature type="transmembrane region" description="Helical" evidence="9">
    <location>
        <begin position="119"/>
        <end position="144"/>
    </location>
</feature>
<sequence length="159" mass="18271">MIWILIVAFIVLLDQFTKYLVIKGIEFGESIKVIDKFFYLVHWRNKGAAWGIMQNGTIFFIIVTIIVSVFLVFYMYKNDNKILRFVLSMILGGAIGNLIDRVLRPEGVVDFLNFYIFSYSFPAFNVADSFITVGTFILAVYILFIYKENEVGNEDEAGS</sequence>
<evidence type="ECO:0000256" key="10">
    <source>
        <dbReference type="RuleBase" id="RU000594"/>
    </source>
</evidence>
<evidence type="ECO:0000256" key="4">
    <source>
        <dbReference type="ARBA" id="ARBA00022692"/>
    </source>
</evidence>
<dbReference type="EMBL" id="CP025197">
    <property type="protein sequence ID" value="AUG57803.1"/>
    <property type="molecule type" value="Genomic_DNA"/>
</dbReference>
<name>A0A2K9EIN5_9FIRM</name>
<evidence type="ECO:0000256" key="6">
    <source>
        <dbReference type="ARBA" id="ARBA00022801"/>
    </source>
</evidence>